<evidence type="ECO:0000313" key="4">
    <source>
        <dbReference type="WBParaSite" id="BPAG_0000713201-mRNA-1"/>
    </source>
</evidence>
<keyword evidence="1" id="KW-0472">Membrane</keyword>
<reference evidence="4" key="1">
    <citation type="submission" date="2017-02" db="UniProtKB">
        <authorList>
            <consortium name="WormBaseParasite"/>
        </authorList>
    </citation>
    <scope>IDENTIFICATION</scope>
</reference>
<name>A0A0N4TFZ4_BRUPA</name>
<organism evidence="4">
    <name type="scientific">Brugia pahangi</name>
    <name type="common">Filarial nematode worm</name>
    <dbReference type="NCBI Taxonomy" id="6280"/>
    <lineage>
        <taxon>Eukaryota</taxon>
        <taxon>Metazoa</taxon>
        <taxon>Ecdysozoa</taxon>
        <taxon>Nematoda</taxon>
        <taxon>Chromadorea</taxon>
        <taxon>Rhabditida</taxon>
        <taxon>Spirurina</taxon>
        <taxon>Spiruromorpha</taxon>
        <taxon>Filarioidea</taxon>
        <taxon>Onchocercidae</taxon>
        <taxon>Brugia</taxon>
    </lineage>
</organism>
<keyword evidence="3" id="KW-1185">Reference proteome</keyword>
<dbReference type="AlphaFoldDB" id="A0A0N4TFZ4"/>
<reference evidence="2 3" key="2">
    <citation type="submission" date="2018-11" db="EMBL/GenBank/DDBJ databases">
        <authorList>
            <consortium name="Pathogen Informatics"/>
        </authorList>
    </citation>
    <scope>NUCLEOTIDE SEQUENCE [LARGE SCALE GENOMIC DNA]</scope>
</reference>
<protein>
    <submittedName>
        <fullName evidence="4">Beta_helix domain-containing protein</fullName>
    </submittedName>
</protein>
<sequence length="162" mass="18338">MNYGRLDSVTLYSDAKLTQIIHQFTSQTSDWSLNIQAQSLLAIHMRASAANGIYGFIAEITVIPTLTQTYAIDEVLIRNSYIEKNDRGAIIYRNTGELGPNLIISNCMIRNNGYHLFGNISTTTYAIQLHFHNTLVGNKFYSLFILLFTIYILSLLLQLLLL</sequence>
<evidence type="ECO:0000313" key="2">
    <source>
        <dbReference type="EMBL" id="VDN88281.1"/>
    </source>
</evidence>
<dbReference type="Proteomes" id="UP000278627">
    <property type="component" value="Unassembled WGS sequence"/>
</dbReference>
<proteinExistence type="predicted"/>
<evidence type="ECO:0000256" key="1">
    <source>
        <dbReference type="SAM" id="Phobius"/>
    </source>
</evidence>
<dbReference type="WBParaSite" id="BPAG_0000713201-mRNA-1">
    <property type="protein sequence ID" value="BPAG_0000713201-mRNA-1"/>
    <property type="gene ID" value="BPAG_0000713201"/>
</dbReference>
<gene>
    <name evidence="2" type="ORF">BPAG_LOCUS7095</name>
</gene>
<dbReference type="InterPro" id="IPR011050">
    <property type="entry name" value="Pectin_lyase_fold/virulence"/>
</dbReference>
<dbReference type="EMBL" id="UZAD01007497">
    <property type="protein sequence ID" value="VDN88281.1"/>
    <property type="molecule type" value="Genomic_DNA"/>
</dbReference>
<keyword evidence="1" id="KW-0812">Transmembrane</keyword>
<keyword evidence="1" id="KW-1133">Transmembrane helix</keyword>
<evidence type="ECO:0000313" key="3">
    <source>
        <dbReference type="Proteomes" id="UP000278627"/>
    </source>
</evidence>
<dbReference type="SUPFAM" id="SSF51126">
    <property type="entry name" value="Pectin lyase-like"/>
    <property type="match status" value="1"/>
</dbReference>
<feature type="transmembrane region" description="Helical" evidence="1">
    <location>
        <begin position="140"/>
        <end position="161"/>
    </location>
</feature>
<dbReference type="STRING" id="6280.A0A0N4TFZ4"/>
<accession>A0A0N4TFZ4</accession>